<proteinExistence type="predicted"/>
<reference evidence="1" key="1">
    <citation type="submission" date="2020-07" db="EMBL/GenBank/DDBJ databases">
        <title>Huge and variable diversity of episymbiotic CPR bacteria and DPANN archaea in groundwater ecosystems.</title>
        <authorList>
            <person name="He C.Y."/>
            <person name="Keren R."/>
            <person name="Whittaker M."/>
            <person name="Farag I.F."/>
            <person name="Doudna J."/>
            <person name="Cate J.H.D."/>
            <person name="Banfield J.F."/>
        </authorList>
    </citation>
    <scope>NUCLEOTIDE SEQUENCE</scope>
    <source>
        <strain evidence="1">NC_groundwater_1818_Pr3_B-0.1um_66_35</strain>
    </source>
</reference>
<comment type="caution">
    <text evidence="1">The sequence shown here is derived from an EMBL/GenBank/DDBJ whole genome shotgun (WGS) entry which is preliminary data.</text>
</comment>
<protein>
    <submittedName>
        <fullName evidence="1">Uncharacterized protein</fullName>
    </submittedName>
</protein>
<dbReference type="Gene3D" id="3.90.226.10">
    <property type="entry name" value="2-enoyl-CoA Hydratase, Chain A, domain 1"/>
    <property type="match status" value="1"/>
</dbReference>
<dbReference type="SUPFAM" id="SSF52096">
    <property type="entry name" value="ClpP/crotonase"/>
    <property type="match status" value="1"/>
</dbReference>
<dbReference type="InterPro" id="IPR029045">
    <property type="entry name" value="ClpP/crotonase-like_dom_sf"/>
</dbReference>
<organism evidence="1 2">
    <name type="scientific">Rhodopseudomonas palustris</name>
    <dbReference type="NCBI Taxonomy" id="1076"/>
    <lineage>
        <taxon>Bacteria</taxon>
        <taxon>Pseudomonadati</taxon>
        <taxon>Pseudomonadota</taxon>
        <taxon>Alphaproteobacteria</taxon>
        <taxon>Hyphomicrobiales</taxon>
        <taxon>Nitrobacteraceae</taxon>
        <taxon>Rhodopseudomonas</taxon>
    </lineage>
</organism>
<gene>
    <name evidence="1" type="ORF">HZA66_11865</name>
</gene>
<evidence type="ECO:0000313" key="2">
    <source>
        <dbReference type="Proteomes" id="UP000782519"/>
    </source>
</evidence>
<sequence length="271" mass="28503">MGGLTQRFQQWMAGNPDDAVLRVIFRALVAVSIGALASDLASANGWVAPGDVAPTPADQREPVPSGLPTLPAILTPWLPGGDRLTPAPQPDGVLGKGMAFELVSGGRLTATGTITPGTADAFAKEIERHGEYIKTVVLNSPGGSVGDALAMGRLIRDRKLATLVEAGKYCASSCPLVFFGGVERRAGDRAAIGVHQVFAAKTATAASSPRDGMSDAQRISARCQRYLGDMVIDLQVWIHAMETPKDRLFVFKPEELSKFNIVTAAAPAAKL</sequence>
<dbReference type="Proteomes" id="UP000782519">
    <property type="component" value="Unassembled WGS sequence"/>
</dbReference>
<evidence type="ECO:0000313" key="1">
    <source>
        <dbReference type="EMBL" id="MBI5130130.1"/>
    </source>
</evidence>
<dbReference type="AlphaFoldDB" id="A0A933W1L5"/>
<accession>A0A933W1L5</accession>
<dbReference type="EMBL" id="JACRJB010000031">
    <property type="protein sequence ID" value="MBI5130130.1"/>
    <property type="molecule type" value="Genomic_DNA"/>
</dbReference>
<name>A0A933W1L5_RHOPL</name>